<proteinExistence type="predicted"/>
<gene>
    <name evidence="1" type="ORF">L6164_033186</name>
</gene>
<comment type="caution">
    <text evidence="1">The sequence shown here is derived from an EMBL/GenBank/DDBJ whole genome shotgun (WGS) entry which is preliminary data.</text>
</comment>
<organism evidence="1 2">
    <name type="scientific">Bauhinia variegata</name>
    <name type="common">Purple orchid tree</name>
    <name type="synonym">Phanera variegata</name>
    <dbReference type="NCBI Taxonomy" id="167791"/>
    <lineage>
        <taxon>Eukaryota</taxon>
        <taxon>Viridiplantae</taxon>
        <taxon>Streptophyta</taxon>
        <taxon>Embryophyta</taxon>
        <taxon>Tracheophyta</taxon>
        <taxon>Spermatophyta</taxon>
        <taxon>Magnoliopsida</taxon>
        <taxon>eudicotyledons</taxon>
        <taxon>Gunneridae</taxon>
        <taxon>Pentapetalae</taxon>
        <taxon>rosids</taxon>
        <taxon>fabids</taxon>
        <taxon>Fabales</taxon>
        <taxon>Fabaceae</taxon>
        <taxon>Cercidoideae</taxon>
        <taxon>Cercideae</taxon>
        <taxon>Bauhiniinae</taxon>
        <taxon>Bauhinia</taxon>
    </lineage>
</organism>
<dbReference type="Proteomes" id="UP000828941">
    <property type="component" value="Chromosome 13"/>
</dbReference>
<evidence type="ECO:0000313" key="1">
    <source>
        <dbReference type="EMBL" id="KAI4299757.1"/>
    </source>
</evidence>
<dbReference type="EMBL" id="CM039438">
    <property type="protein sequence ID" value="KAI4299757.1"/>
    <property type="molecule type" value="Genomic_DNA"/>
</dbReference>
<accession>A0ACB9KR75</accession>
<keyword evidence="2" id="KW-1185">Reference proteome</keyword>
<reference evidence="1 2" key="1">
    <citation type="journal article" date="2022" name="DNA Res.">
        <title>Chromosomal-level genome assembly of the orchid tree Bauhinia variegata (Leguminosae; Cercidoideae) supports the allotetraploid origin hypothesis of Bauhinia.</title>
        <authorList>
            <person name="Zhong Y."/>
            <person name="Chen Y."/>
            <person name="Zheng D."/>
            <person name="Pang J."/>
            <person name="Liu Y."/>
            <person name="Luo S."/>
            <person name="Meng S."/>
            <person name="Qian L."/>
            <person name="Wei D."/>
            <person name="Dai S."/>
            <person name="Zhou R."/>
        </authorList>
    </citation>
    <scope>NUCLEOTIDE SEQUENCE [LARGE SCALE GENOMIC DNA]</scope>
    <source>
        <strain evidence="1">BV-YZ2020</strain>
    </source>
</reference>
<evidence type="ECO:0000313" key="2">
    <source>
        <dbReference type="Proteomes" id="UP000828941"/>
    </source>
</evidence>
<protein>
    <submittedName>
        <fullName evidence="1">Uncharacterized protein</fullName>
    </submittedName>
</protein>
<sequence>MAEIMNLQFYYISEDKLAESIDSTLVPNAAYLTIKSIVTCSWQIASIMSFRQEYISPSREALELSNLVSKVNSIHHQLKNQLDTCYQDIGKEIILQFLTYSDEDLQIDTIGSNETRVNMGSQRRKHVLLLISDLNNISEEEIKVLDNLYKEQAMQSDEKLYEMVWIPVVEKRSRSYLNERKFGELKSIMPWHSVRYSLIDPARIIQIKEKLNFTGKPVLLVRDPQGRVTSTNVIHLMWIWGNLAFPFTREREEDLWSNQIWSLRTIIDPIDATTMEWISEDNHICLYGGSNLEWIRTFTKAMTEVARAANIKLKMVYVGECNTKEETQKMAAAIAKENLSYVLPNNSSLWLFWARLESMQYSKLQQNKTADNDEFMRELTTLLNYDGDEGWAMICGGEAGEMAKDNGPNILRALNLFVYWEDDVLRGFETALMEFLGKLPSIEHCNRLILPFEESLRGIAVRCAECGLLMEKHFLFRCVKGE</sequence>
<name>A0ACB9KR75_BAUVA</name>